<keyword evidence="1" id="KW-0560">Oxidoreductase</keyword>
<dbReference type="EMBL" id="FNKX01000002">
    <property type="protein sequence ID" value="SDR53123.1"/>
    <property type="molecule type" value="Genomic_DNA"/>
</dbReference>
<keyword evidence="2" id="KW-1185">Reference proteome</keyword>
<dbReference type="GO" id="GO:0016706">
    <property type="term" value="F:2-oxoglutarate-dependent dioxygenase activity"/>
    <property type="evidence" value="ECO:0007669"/>
    <property type="project" value="UniProtKB-ARBA"/>
</dbReference>
<sequence length="327" mass="37473">MSTPGVDIVPTMREFNVSNDLLDNHAELQERWNEDGYLFFRDVLDHEPLERMRGLLVDHLDSNGFVDRNDRDVRWTGKDRENFSFFPVKAMNEQRAARTVMEDPAVRAFFQRLFGVPLYWVPFTEYRTSPPAIDKSRTRFDFIHEDAIYSDRLDFIICWIPLSDIDAQVGGLAIAEGLHKLPCLHRKDGDKIVPIDLASVPEDAWRRTNYRLGDVLLMSRRTPHSGLSNHSDRFRLSLDTRILPHGGSFPFEPRLPYVGTLTSMASDQIVVRDAHGEHVLRLDDTSYLRGLQGNRLRADEIAGVYQPGSEVIVAHEGGLVQTLRPQH</sequence>
<evidence type="ECO:0000313" key="1">
    <source>
        <dbReference type="EMBL" id="SDR53123.1"/>
    </source>
</evidence>
<keyword evidence="1" id="KW-0223">Dioxygenase</keyword>
<dbReference type="PANTHER" id="PTHR20883:SF14">
    <property type="entry name" value="PHYTANOYL-COA DIOXYGENASE"/>
    <property type="match status" value="1"/>
</dbReference>
<dbReference type="Gene3D" id="2.60.120.620">
    <property type="entry name" value="q2cbj1_9rhob like domain"/>
    <property type="match status" value="1"/>
</dbReference>
<name>A0A1H1JSZ6_9BURK</name>
<dbReference type="Pfam" id="PF05721">
    <property type="entry name" value="PhyH"/>
    <property type="match status" value="1"/>
</dbReference>
<dbReference type="STRING" id="157910.SAMN05445850_5622"/>
<gene>
    <name evidence="1" type="ORF">SAMN05445850_5622</name>
</gene>
<dbReference type="AlphaFoldDB" id="A0A1H1JSZ6"/>
<dbReference type="PANTHER" id="PTHR20883">
    <property type="entry name" value="PHYTANOYL-COA DIOXYGENASE DOMAIN CONTAINING 1"/>
    <property type="match status" value="1"/>
</dbReference>
<organism evidence="1 2">
    <name type="scientific">Paraburkholderia tuberum</name>
    <dbReference type="NCBI Taxonomy" id="157910"/>
    <lineage>
        <taxon>Bacteria</taxon>
        <taxon>Pseudomonadati</taxon>
        <taxon>Pseudomonadota</taxon>
        <taxon>Betaproteobacteria</taxon>
        <taxon>Burkholderiales</taxon>
        <taxon>Burkholderiaceae</taxon>
        <taxon>Paraburkholderia</taxon>
    </lineage>
</organism>
<dbReference type="SUPFAM" id="SSF51197">
    <property type="entry name" value="Clavaminate synthase-like"/>
    <property type="match status" value="1"/>
</dbReference>
<proteinExistence type="predicted"/>
<accession>A0A1H1JSZ6</accession>
<protein>
    <submittedName>
        <fullName evidence="1">Phytanoyl-CoA dioxygenase (PhyH)</fullName>
    </submittedName>
</protein>
<evidence type="ECO:0000313" key="2">
    <source>
        <dbReference type="Proteomes" id="UP000199365"/>
    </source>
</evidence>
<reference evidence="2" key="1">
    <citation type="submission" date="2016-10" db="EMBL/GenBank/DDBJ databases">
        <authorList>
            <person name="Varghese N."/>
            <person name="Submissions S."/>
        </authorList>
    </citation>
    <scope>NUCLEOTIDE SEQUENCE [LARGE SCALE GENOMIC DNA]</scope>
    <source>
        <strain evidence="2">DUS833</strain>
    </source>
</reference>
<dbReference type="GO" id="GO:0005506">
    <property type="term" value="F:iron ion binding"/>
    <property type="evidence" value="ECO:0007669"/>
    <property type="project" value="UniProtKB-ARBA"/>
</dbReference>
<dbReference type="InterPro" id="IPR008775">
    <property type="entry name" value="Phytyl_CoA_dOase-like"/>
</dbReference>
<dbReference type="Proteomes" id="UP000199365">
    <property type="component" value="Unassembled WGS sequence"/>
</dbReference>